<gene>
    <name evidence="1" type="ORF">VNO80_09848</name>
</gene>
<dbReference type="AlphaFoldDB" id="A0AAN9N6Y7"/>
<protein>
    <submittedName>
        <fullName evidence="1">Uncharacterized protein</fullName>
    </submittedName>
</protein>
<dbReference type="Proteomes" id="UP001374584">
    <property type="component" value="Unassembled WGS sequence"/>
</dbReference>
<keyword evidence="2" id="KW-1185">Reference proteome</keyword>
<evidence type="ECO:0000313" key="1">
    <source>
        <dbReference type="EMBL" id="KAK7367830.1"/>
    </source>
</evidence>
<dbReference type="EMBL" id="JAYMYR010000004">
    <property type="protein sequence ID" value="KAK7367830.1"/>
    <property type="molecule type" value="Genomic_DNA"/>
</dbReference>
<reference evidence="1 2" key="1">
    <citation type="submission" date="2024-01" db="EMBL/GenBank/DDBJ databases">
        <title>The genomes of 5 underutilized Papilionoideae crops provide insights into root nodulation and disease resistanc.</title>
        <authorList>
            <person name="Jiang F."/>
        </authorList>
    </citation>
    <scope>NUCLEOTIDE SEQUENCE [LARGE SCALE GENOMIC DNA]</scope>
    <source>
        <strain evidence="1">JINMINGXINNONG_FW02</strain>
        <tissue evidence="1">Leaves</tissue>
    </source>
</reference>
<accession>A0AAN9N6Y7</accession>
<organism evidence="1 2">
    <name type="scientific">Phaseolus coccineus</name>
    <name type="common">Scarlet runner bean</name>
    <name type="synonym">Phaseolus multiflorus</name>
    <dbReference type="NCBI Taxonomy" id="3886"/>
    <lineage>
        <taxon>Eukaryota</taxon>
        <taxon>Viridiplantae</taxon>
        <taxon>Streptophyta</taxon>
        <taxon>Embryophyta</taxon>
        <taxon>Tracheophyta</taxon>
        <taxon>Spermatophyta</taxon>
        <taxon>Magnoliopsida</taxon>
        <taxon>eudicotyledons</taxon>
        <taxon>Gunneridae</taxon>
        <taxon>Pentapetalae</taxon>
        <taxon>rosids</taxon>
        <taxon>fabids</taxon>
        <taxon>Fabales</taxon>
        <taxon>Fabaceae</taxon>
        <taxon>Papilionoideae</taxon>
        <taxon>50 kb inversion clade</taxon>
        <taxon>NPAAA clade</taxon>
        <taxon>indigoferoid/millettioid clade</taxon>
        <taxon>Phaseoleae</taxon>
        <taxon>Phaseolus</taxon>
    </lineage>
</organism>
<name>A0AAN9N6Y7_PHACN</name>
<sequence length="287" mass="32706">MIDLYDIVAPRPEQGECAKGLERGGAQNCQRSFESSDSTNTSGLSYASYVLKLSDGEAKRVVEEFVENVVVVPNYDWVDAHVREVSSKYRTTSMLQSLAANVDILEEDVSDDIISHKKYIMASAHPEGNKNYLMDLWLKRQAWAVKKKKDRAGAEVVIFIRKDKVFISLNRLKDDAFLSASPEELHDSFIELCPQMLILNKRMCMDLKRNKGIFEFEKVKAYLVELGALLEVALKANNFISMKNNELDVELSLAKVEFKYWRQQCLASEQQEREAAAQHEKKALSRA</sequence>
<evidence type="ECO:0000313" key="2">
    <source>
        <dbReference type="Proteomes" id="UP001374584"/>
    </source>
</evidence>
<proteinExistence type="predicted"/>
<comment type="caution">
    <text evidence="1">The sequence shown here is derived from an EMBL/GenBank/DDBJ whole genome shotgun (WGS) entry which is preliminary data.</text>
</comment>